<feature type="transmembrane region" description="Helical" evidence="7">
    <location>
        <begin position="159"/>
        <end position="181"/>
    </location>
</feature>
<dbReference type="eggNOG" id="COG3336">
    <property type="taxonomic scope" value="Bacteria"/>
</dbReference>
<protein>
    <submittedName>
        <fullName evidence="8">Cytochrome c oxidase caa3 assembly factor</fullName>
    </submittedName>
</protein>
<evidence type="ECO:0000256" key="7">
    <source>
        <dbReference type="SAM" id="Phobius"/>
    </source>
</evidence>
<name>A0A0D8FXM7_9ACTN</name>
<comment type="caution">
    <text evidence="8">The sequence shown here is derived from an EMBL/GenBank/DDBJ whole genome shotgun (WGS) entry which is preliminary data.</text>
</comment>
<keyword evidence="2" id="KW-1003">Cell membrane</keyword>
<evidence type="ECO:0000256" key="2">
    <source>
        <dbReference type="ARBA" id="ARBA00022475"/>
    </source>
</evidence>
<feature type="transmembrane region" description="Helical" evidence="7">
    <location>
        <begin position="86"/>
        <end position="106"/>
    </location>
</feature>
<dbReference type="Proteomes" id="UP000032336">
    <property type="component" value="Unassembled WGS sequence"/>
</dbReference>
<comment type="subcellular location">
    <subcellularLocation>
        <location evidence="1">Cell membrane</location>
        <topology evidence="1">Multi-pass membrane protein</topology>
    </subcellularLocation>
</comment>
<proteinExistence type="predicted"/>
<dbReference type="InterPro" id="IPR019108">
    <property type="entry name" value="Caa3_assmbl_CtaG-rel"/>
</dbReference>
<organism evidence="8 9">
    <name type="scientific">Ferrimicrobium acidiphilum DSM 19497</name>
    <dbReference type="NCBI Taxonomy" id="1121877"/>
    <lineage>
        <taxon>Bacteria</taxon>
        <taxon>Bacillati</taxon>
        <taxon>Actinomycetota</taxon>
        <taxon>Acidimicrobiia</taxon>
        <taxon>Acidimicrobiales</taxon>
        <taxon>Acidimicrobiaceae</taxon>
        <taxon>Ferrimicrobium</taxon>
    </lineage>
</organism>
<evidence type="ECO:0000256" key="5">
    <source>
        <dbReference type="ARBA" id="ARBA00023136"/>
    </source>
</evidence>
<gene>
    <name evidence="8" type="ORF">FEAC_03470</name>
</gene>
<feature type="transmembrane region" description="Helical" evidence="7">
    <location>
        <begin position="193"/>
        <end position="216"/>
    </location>
</feature>
<keyword evidence="4 7" id="KW-1133">Transmembrane helix</keyword>
<keyword evidence="9" id="KW-1185">Reference proteome</keyword>
<evidence type="ECO:0000256" key="4">
    <source>
        <dbReference type="ARBA" id="ARBA00022989"/>
    </source>
</evidence>
<dbReference type="EMBL" id="JXUW01000002">
    <property type="protein sequence ID" value="KJE77975.1"/>
    <property type="molecule type" value="Genomic_DNA"/>
</dbReference>
<evidence type="ECO:0000256" key="1">
    <source>
        <dbReference type="ARBA" id="ARBA00004651"/>
    </source>
</evidence>
<keyword evidence="5 7" id="KW-0472">Membrane</keyword>
<keyword evidence="3 7" id="KW-0812">Transmembrane</keyword>
<dbReference type="GO" id="GO:0005886">
    <property type="term" value="C:plasma membrane"/>
    <property type="evidence" value="ECO:0007669"/>
    <property type="project" value="UniProtKB-SubCell"/>
</dbReference>
<sequence>MDTFHYLGLLTAWSISPFSIAILFVLVALVAWYLDGVLKVRAKGRKWSNARVVAFVGGAFAVEYALGGPVSVYVMRYFTAHIAQHLLLMIVAPGLMALSAPVTLALQTSRPRVRKLIDSFLHSRFLHVVTFPLVVFVLYYGVMWWFFTSTAVGFAMAHMWLMDILNILFFAGGVLFWWPIIGKDTIIHWRLGFGGRILSLAIGIPFETFLGITITSNKVSLAPSVYSLGNWHAGGQVLWGGGEAMTTIGLAIVIGSWIASEDRAHRRMNASTEAFPLSSRGEGMPKEYYWAQQIIARTPVDSPVHQEALSVLEQIEREQSRHRQTHDSDSAVTTNARTAPAGGAGNISTAPAGGAVD</sequence>
<feature type="compositionally biased region" description="Basic and acidic residues" evidence="6">
    <location>
        <begin position="316"/>
        <end position="329"/>
    </location>
</feature>
<dbReference type="Pfam" id="PF09678">
    <property type="entry name" value="Caa3_CtaG"/>
    <property type="match status" value="1"/>
</dbReference>
<evidence type="ECO:0000313" key="8">
    <source>
        <dbReference type="EMBL" id="KJE77975.1"/>
    </source>
</evidence>
<evidence type="ECO:0000256" key="6">
    <source>
        <dbReference type="SAM" id="MobiDB-lite"/>
    </source>
</evidence>
<feature type="transmembrane region" description="Helical" evidence="7">
    <location>
        <begin position="52"/>
        <end position="74"/>
    </location>
</feature>
<dbReference type="GeneID" id="78371688"/>
<accession>A0A0D8FXM7</accession>
<evidence type="ECO:0000313" key="9">
    <source>
        <dbReference type="Proteomes" id="UP000032336"/>
    </source>
</evidence>
<dbReference type="AlphaFoldDB" id="A0A0D8FXM7"/>
<dbReference type="RefSeq" id="WP_035388399.1">
    <property type="nucleotide sequence ID" value="NZ_JQKF01000002.1"/>
</dbReference>
<feature type="transmembrane region" description="Helical" evidence="7">
    <location>
        <begin position="126"/>
        <end position="147"/>
    </location>
</feature>
<reference evidence="8 9" key="1">
    <citation type="submission" date="2015-01" db="EMBL/GenBank/DDBJ databases">
        <title>Draft genome of the acidophilic iron oxidizer Ferrimicrobium acidiphilum strain T23.</title>
        <authorList>
            <person name="Poehlein A."/>
            <person name="Eisen S."/>
            <person name="Schloemann M."/>
            <person name="Johnson B.D."/>
            <person name="Daniel R."/>
            <person name="Muehling M."/>
        </authorList>
    </citation>
    <scope>NUCLEOTIDE SEQUENCE [LARGE SCALE GENOMIC DNA]</scope>
    <source>
        <strain evidence="8 9">T23</strain>
    </source>
</reference>
<dbReference type="STRING" id="1121877.FEAC_03470"/>
<feature type="region of interest" description="Disordered" evidence="6">
    <location>
        <begin position="316"/>
        <end position="357"/>
    </location>
</feature>
<evidence type="ECO:0000256" key="3">
    <source>
        <dbReference type="ARBA" id="ARBA00022692"/>
    </source>
</evidence>
<feature type="transmembrane region" description="Helical" evidence="7">
    <location>
        <begin position="236"/>
        <end position="259"/>
    </location>
</feature>
<feature type="transmembrane region" description="Helical" evidence="7">
    <location>
        <begin position="6"/>
        <end position="32"/>
    </location>
</feature>